<evidence type="ECO:0000313" key="3">
    <source>
        <dbReference type="Proteomes" id="UP000808914"/>
    </source>
</evidence>
<keyword evidence="2" id="KW-0132">Cell division</keyword>
<dbReference type="EMBL" id="JAFBER010000019">
    <property type="protein sequence ID" value="MBM7646371.1"/>
    <property type="molecule type" value="Genomic_DNA"/>
</dbReference>
<keyword evidence="1" id="KW-0472">Membrane</keyword>
<feature type="transmembrane region" description="Helical" evidence="1">
    <location>
        <begin position="9"/>
        <end position="28"/>
    </location>
</feature>
<proteinExistence type="predicted"/>
<dbReference type="Pfam" id="PF02618">
    <property type="entry name" value="YceG"/>
    <property type="match status" value="1"/>
</dbReference>
<evidence type="ECO:0000256" key="1">
    <source>
        <dbReference type="SAM" id="Phobius"/>
    </source>
</evidence>
<protein>
    <submittedName>
        <fullName evidence="2">Cell division protein YceG involved in septum cleavage</fullName>
    </submittedName>
</protein>
<keyword evidence="2" id="KW-0131">Cell cycle</keyword>
<accession>A0ABS2Q2M8</accession>
<organism evidence="2 3">
    <name type="scientific">Scopulibacillus daqui</name>
    <dbReference type="NCBI Taxonomy" id="1469162"/>
    <lineage>
        <taxon>Bacteria</taxon>
        <taxon>Bacillati</taxon>
        <taxon>Bacillota</taxon>
        <taxon>Bacilli</taxon>
        <taxon>Bacillales</taxon>
        <taxon>Sporolactobacillaceae</taxon>
        <taxon>Scopulibacillus</taxon>
    </lineage>
</organism>
<sequence length="146" mass="16743">MTKRGMRGFAAGMLVACGIIAFFYYQIFQPANGGKTNSSETLTSKNVHKFLLDHHLVAVDQKEYHHLQKSKPHKNNKVIYRTRLYITSGMSTEDIAGNLQEFKIIKNKKDFLKYLKEHNLEEKIQPGHYDLGNNMSLAEIVNKITT</sequence>
<evidence type="ECO:0000313" key="2">
    <source>
        <dbReference type="EMBL" id="MBM7646371.1"/>
    </source>
</evidence>
<keyword evidence="3" id="KW-1185">Reference proteome</keyword>
<dbReference type="InterPro" id="IPR003770">
    <property type="entry name" value="MLTG-like"/>
</dbReference>
<keyword evidence="1" id="KW-1133">Transmembrane helix</keyword>
<comment type="caution">
    <text evidence="2">The sequence shown here is derived from an EMBL/GenBank/DDBJ whole genome shotgun (WGS) entry which is preliminary data.</text>
</comment>
<reference evidence="2 3" key="1">
    <citation type="submission" date="2021-01" db="EMBL/GenBank/DDBJ databases">
        <title>Genomic Encyclopedia of Type Strains, Phase IV (KMG-IV): sequencing the most valuable type-strain genomes for metagenomic binning, comparative biology and taxonomic classification.</title>
        <authorList>
            <person name="Goeker M."/>
        </authorList>
    </citation>
    <scope>NUCLEOTIDE SEQUENCE [LARGE SCALE GENOMIC DNA]</scope>
    <source>
        <strain evidence="2 3">DSM 28236</strain>
    </source>
</reference>
<dbReference type="Proteomes" id="UP000808914">
    <property type="component" value="Unassembled WGS sequence"/>
</dbReference>
<dbReference type="Gene3D" id="3.30.1490.480">
    <property type="entry name" value="Endolytic murein transglycosylase"/>
    <property type="match status" value="1"/>
</dbReference>
<name>A0ABS2Q2M8_9BACL</name>
<keyword evidence="1" id="KW-0812">Transmembrane</keyword>
<dbReference type="RefSeq" id="WP_205004256.1">
    <property type="nucleotide sequence ID" value="NZ_JAFBER010000019.1"/>
</dbReference>
<gene>
    <name evidence="2" type="ORF">JOD45_002599</name>
</gene>
<dbReference type="GO" id="GO:0051301">
    <property type="term" value="P:cell division"/>
    <property type="evidence" value="ECO:0007669"/>
    <property type="project" value="UniProtKB-KW"/>
</dbReference>